<dbReference type="InterPro" id="IPR058813">
    <property type="entry name" value="DNA-SBD_ScoMcrA"/>
</dbReference>
<dbReference type="AlphaFoldDB" id="E2Q297"/>
<evidence type="ECO:0000313" key="4">
    <source>
        <dbReference type="Proteomes" id="UP000002357"/>
    </source>
</evidence>
<protein>
    <submittedName>
        <fullName evidence="3">Restriction endonuclease</fullName>
    </submittedName>
</protein>
<dbReference type="GO" id="GO:0004519">
    <property type="term" value="F:endonuclease activity"/>
    <property type="evidence" value="ECO:0007669"/>
    <property type="project" value="UniProtKB-KW"/>
</dbReference>
<organism evidence="3 4">
    <name type="scientific">Streptomyces clavuligerus</name>
    <dbReference type="NCBI Taxonomy" id="1901"/>
    <lineage>
        <taxon>Bacteria</taxon>
        <taxon>Bacillati</taxon>
        <taxon>Actinomycetota</taxon>
        <taxon>Actinomycetes</taxon>
        <taxon>Kitasatosporales</taxon>
        <taxon>Streptomycetaceae</taxon>
        <taxon>Streptomyces</taxon>
    </lineage>
</organism>
<dbReference type="EMBL" id="CM000913">
    <property type="protein sequence ID" value="EFG08685.1"/>
    <property type="molecule type" value="Genomic_DNA"/>
</dbReference>
<sequence length="138" mass="15212">MGTLEELTSDLLMDRLRKLRVHRLNGRPSRHKPLALLWGISRIAGGKPPISAVSAPPPRPRRAVEPAGPVPQSPCPVRCLRDIRRRRRHGSHHRGRTGGGRAPAAHRPSAQRSASPLPPRVVRPGRLTLRDGLHSPRS</sequence>
<evidence type="ECO:0000313" key="3">
    <source>
        <dbReference type="EMBL" id="EFG08685.1"/>
    </source>
</evidence>
<gene>
    <name evidence="3" type="ORF">SCLAV_3613</name>
</gene>
<keyword evidence="3" id="KW-0540">Nuclease</keyword>
<evidence type="ECO:0000256" key="1">
    <source>
        <dbReference type="SAM" id="MobiDB-lite"/>
    </source>
</evidence>
<feature type="region of interest" description="Disordered" evidence="1">
    <location>
        <begin position="44"/>
        <end position="138"/>
    </location>
</feature>
<feature type="compositionally biased region" description="Basic residues" evidence="1">
    <location>
        <begin position="83"/>
        <end position="96"/>
    </location>
</feature>
<feature type="domain" description="ScoMcrA-like DNA sulfur-binding" evidence="2">
    <location>
        <begin position="11"/>
        <end position="50"/>
    </location>
</feature>
<proteinExistence type="predicted"/>
<keyword evidence="4" id="KW-1185">Reference proteome</keyword>
<accession>E2Q297</accession>
<keyword evidence="3" id="KW-0255">Endonuclease</keyword>
<dbReference type="Pfam" id="PF26340">
    <property type="entry name" value="DNA-SBD_ScoMcrA"/>
    <property type="match status" value="1"/>
</dbReference>
<dbReference type="Proteomes" id="UP000002357">
    <property type="component" value="Chromosome"/>
</dbReference>
<feature type="compositionally biased region" description="Basic and acidic residues" evidence="1">
    <location>
        <begin position="128"/>
        <end position="138"/>
    </location>
</feature>
<evidence type="ECO:0000259" key="2">
    <source>
        <dbReference type="Pfam" id="PF26340"/>
    </source>
</evidence>
<keyword evidence="3" id="KW-0378">Hydrolase</keyword>
<reference evidence="3 4" key="1">
    <citation type="journal article" date="2010" name="Genome Biol. Evol.">
        <title>The sequence of a 1.8-mb bacterial linear plasmid reveals a rich evolutionary reservoir of secondary metabolic pathways.</title>
        <authorList>
            <person name="Medema M.H."/>
            <person name="Trefzer A."/>
            <person name="Kovalchuk A."/>
            <person name="van den Berg M."/>
            <person name="Mueller U."/>
            <person name="Heijne W."/>
            <person name="Wu L."/>
            <person name="Alam M.T."/>
            <person name="Ronning C.M."/>
            <person name="Nierman W.C."/>
            <person name="Bovenberg R.A.L."/>
            <person name="Breitling R."/>
            <person name="Takano E."/>
        </authorList>
    </citation>
    <scope>NUCLEOTIDE SEQUENCE [LARGE SCALE GENOMIC DNA]</scope>
    <source>
        <strain evidence="4">ATCC 27064 / DSM 738 / JCM 4710 / NBRC 13307 / NCIMB 12785 / NRRL 3585 / VKM Ac-602</strain>
    </source>
</reference>
<name>E2Q297_STRCL</name>